<feature type="region of interest" description="Disordered" evidence="1">
    <location>
        <begin position="238"/>
        <end position="267"/>
    </location>
</feature>
<dbReference type="EMBL" id="LVLJ01003740">
    <property type="protein sequence ID" value="OAE19964.1"/>
    <property type="molecule type" value="Genomic_DNA"/>
</dbReference>
<reference evidence="2" key="1">
    <citation type="submission" date="2016-03" db="EMBL/GenBank/DDBJ databases">
        <title>Mechanisms controlling the formation of the plant cell surface in tip-growing cells are functionally conserved among land plants.</title>
        <authorList>
            <person name="Honkanen S."/>
            <person name="Jones V.A."/>
            <person name="Morieri G."/>
            <person name="Champion C."/>
            <person name="Hetherington A.J."/>
            <person name="Kelly S."/>
            <person name="Saint-Marcoux D."/>
            <person name="Proust H."/>
            <person name="Prescott H."/>
            <person name="Dolan L."/>
        </authorList>
    </citation>
    <scope>NUCLEOTIDE SEQUENCE [LARGE SCALE GENOMIC DNA]</scope>
    <source>
        <tissue evidence="2">Whole gametophyte</tissue>
    </source>
</reference>
<comment type="caution">
    <text evidence="2">The sequence shown here is derived from an EMBL/GenBank/DDBJ whole genome shotgun (WGS) entry which is preliminary data.</text>
</comment>
<dbReference type="PANTHER" id="PTHR37383">
    <property type="entry name" value="OS01G0694200 PROTEIN"/>
    <property type="match status" value="1"/>
</dbReference>
<accession>A0A176VGE2</accession>
<feature type="region of interest" description="Disordered" evidence="1">
    <location>
        <begin position="74"/>
        <end position="125"/>
    </location>
</feature>
<dbReference type="PANTHER" id="PTHR37383:SF1">
    <property type="entry name" value="OS01G0694200 PROTEIN"/>
    <property type="match status" value="1"/>
</dbReference>
<feature type="region of interest" description="Disordered" evidence="1">
    <location>
        <begin position="338"/>
        <end position="358"/>
    </location>
</feature>
<feature type="region of interest" description="Disordered" evidence="1">
    <location>
        <begin position="166"/>
        <end position="185"/>
    </location>
</feature>
<sequence>MQAYRLRIADGHHTQVVKVCVEPRSNCAAFVLADSSCLLLSLASLPAIQPTPIPAPCTDACFLRLQARVLAGGGSLPPSSSSSSSSSSRAHPHPGPVVVDRIAPGGASGASRLPPNGNGKGAGASSTRSRVFFLTSQPARGGSCVDLSAWLCEAPSFARTGVELDRSRKSSHEIGNPGHDLPRRPLSSRCRAARLEIPHGMVLKMAASVNVVIVYSISVGKIWILAAKHVVASGTAAAASPSEFHKDQGSRPLRGGGGAGAGASSTGLGTVEKDLELGMISKRDGDGPGHLLLMKCAVLECNRPLYSMCVSPQHLLLGEAGGVRIWPLRPLIKPDKRLKEREQRAKDSSIIRSDDSRVHASGLSKIPHVDAASRDHSTHLGVGKSSNGEVRSATCASGCKPQDWALNGATNEGQRVEDQQLDSLAFKAEIVDIKPVPKNGLYALKGDGKEQAGAPTCGVPPRNGFHEKEKKVCLVVNTKCFGNGFISELDSRLNVSSREANGHEQDGEGQAVANTICGPPLTLGISSKNEHQKVLSMCENHVGAVGKEDPTNAPAIAHQFKVDVYPASPALAGADHMGKRAIMESLWKAGGVQKRNGVVLQNGNGHELLYNVEASQSFSSGSEGVGCLETSTPSEDSHQSDDKLLDHVKQQPGLGFVGPMFVTTCKESQQDGFMAGKGVLQAQVVDIQEISLRKFVVLDSSGELHLLVLEDVQDRGTNSPLRVSHPKMTRLHTSMKVCSMAVLLPAVQSSSVEAKRGVVRKLWISDGRYSNYVAIVPSDGPEEVQSETRTADSERTAALPVRVAQTVFLSERVAALAAVSPETVLVVTQVPILPLPHYWPFFKHLVKDLKDWKSWSKNADKLLNLPVKYLLLERRMEDIVAV</sequence>
<protein>
    <submittedName>
        <fullName evidence="2">Uncharacterized protein</fullName>
    </submittedName>
</protein>
<keyword evidence="3" id="KW-1185">Reference proteome</keyword>
<proteinExistence type="predicted"/>
<gene>
    <name evidence="2" type="ORF">AXG93_1520s1380</name>
</gene>
<organism evidence="2 3">
    <name type="scientific">Marchantia polymorpha subsp. ruderalis</name>
    <dbReference type="NCBI Taxonomy" id="1480154"/>
    <lineage>
        <taxon>Eukaryota</taxon>
        <taxon>Viridiplantae</taxon>
        <taxon>Streptophyta</taxon>
        <taxon>Embryophyta</taxon>
        <taxon>Marchantiophyta</taxon>
        <taxon>Marchantiopsida</taxon>
        <taxon>Marchantiidae</taxon>
        <taxon>Marchantiales</taxon>
        <taxon>Marchantiaceae</taxon>
        <taxon>Marchantia</taxon>
    </lineage>
</organism>
<name>A0A176VGE2_MARPO</name>
<evidence type="ECO:0000313" key="3">
    <source>
        <dbReference type="Proteomes" id="UP000077202"/>
    </source>
</evidence>
<dbReference type="Proteomes" id="UP000077202">
    <property type="component" value="Unassembled WGS sequence"/>
</dbReference>
<feature type="compositionally biased region" description="Low complexity" evidence="1">
    <location>
        <begin position="79"/>
        <end position="88"/>
    </location>
</feature>
<evidence type="ECO:0000256" key="1">
    <source>
        <dbReference type="SAM" id="MobiDB-lite"/>
    </source>
</evidence>
<evidence type="ECO:0000313" key="2">
    <source>
        <dbReference type="EMBL" id="OAE19964.1"/>
    </source>
</evidence>
<dbReference type="AlphaFoldDB" id="A0A176VGE2"/>